<name>A0ABD3QDR0_9STRA</name>
<dbReference type="AlphaFoldDB" id="A0ABD3QDR0"/>
<organism evidence="2 3">
    <name type="scientific">Cyclotella atomus</name>
    <dbReference type="NCBI Taxonomy" id="382360"/>
    <lineage>
        <taxon>Eukaryota</taxon>
        <taxon>Sar</taxon>
        <taxon>Stramenopiles</taxon>
        <taxon>Ochrophyta</taxon>
        <taxon>Bacillariophyta</taxon>
        <taxon>Coscinodiscophyceae</taxon>
        <taxon>Thalassiosirophycidae</taxon>
        <taxon>Stephanodiscales</taxon>
        <taxon>Stephanodiscaceae</taxon>
        <taxon>Cyclotella</taxon>
    </lineage>
</organism>
<dbReference type="EMBL" id="JALLPJ020000216">
    <property type="protein sequence ID" value="KAL3798477.1"/>
    <property type="molecule type" value="Genomic_DNA"/>
</dbReference>
<evidence type="ECO:0000313" key="2">
    <source>
        <dbReference type="EMBL" id="KAL3798477.1"/>
    </source>
</evidence>
<evidence type="ECO:0000256" key="1">
    <source>
        <dbReference type="SAM" id="MobiDB-lite"/>
    </source>
</evidence>
<comment type="caution">
    <text evidence="2">The sequence shown here is derived from an EMBL/GenBank/DDBJ whole genome shotgun (WGS) entry which is preliminary data.</text>
</comment>
<evidence type="ECO:0000313" key="3">
    <source>
        <dbReference type="Proteomes" id="UP001530400"/>
    </source>
</evidence>
<gene>
    <name evidence="2" type="ORF">ACHAWO_011152</name>
</gene>
<sequence>MTALPWNETASPRRRRFVLQRYGRGPKKKPPDPVEELPSKSIKKPLLEMKVATSKRRIIGTRYKRPSTAIFHCNITNRAPAPFLAGRRYLYRRVSRYYWTKALSKLRQNGDRHGFIRHLFNKVSQGAQRHHSSHSTNT</sequence>
<proteinExistence type="predicted"/>
<feature type="region of interest" description="Disordered" evidence="1">
    <location>
        <begin position="17"/>
        <end position="40"/>
    </location>
</feature>
<protein>
    <submittedName>
        <fullName evidence="2">Uncharacterized protein</fullName>
    </submittedName>
</protein>
<reference evidence="2 3" key="1">
    <citation type="submission" date="2024-10" db="EMBL/GenBank/DDBJ databases">
        <title>Updated reference genomes for cyclostephanoid diatoms.</title>
        <authorList>
            <person name="Roberts W.R."/>
            <person name="Alverson A.J."/>
        </authorList>
    </citation>
    <scope>NUCLEOTIDE SEQUENCE [LARGE SCALE GENOMIC DNA]</scope>
    <source>
        <strain evidence="2 3">AJA010-31</strain>
    </source>
</reference>
<feature type="compositionally biased region" description="Basic residues" evidence="1">
    <location>
        <begin position="17"/>
        <end position="28"/>
    </location>
</feature>
<dbReference type="Proteomes" id="UP001530400">
    <property type="component" value="Unassembled WGS sequence"/>
</dbReference>
<keyword evidence="3" id="KW-1185">Reference proteome</keyword>
<accession>A0ABD3QDR0</accession>